<evidence type="ECO:0000259" key="9">
    <source>
        <dbReference type="PROSITE" id="PS50893"/>
    </source>
</evidence>
<keyword evidence="7 8" id="KW-0472">Membrane</keyword>
<feature type="transmembrane region" description="Helical" evidence="8">
    <location>
        <begin position="847"/>
        <end position="869"/>
    </location>
</feature>
<evidence type="ECO:0000256" key="8">
    <source>
        <dbReference type="SAM" id="Phobius"/>
    </source>
</evidence>
<keyword evidence="5" id="KW-0067">ATP-binding</keyword>
<dbReference type="Proteomes" id="UP001190700">
    <property type="component" value="Unassembled WGS sequence"/>
</dbReference>
<feature type="transmembrane region" description="Helical" evidence="8">
    <location>
        <begin position="903"/>
        <end position="922"/>
    </location>
</feature>
<dbReference type="InterPro" id="IPR013525">
    <property type="entry name" value="ABC2_TM"/>
</dbReference>
<dbReference type="GO" id="GO:0140359">
    <property type="term" value="F:ABC-type transporter activity"/>
    <property type="evidence" value="ECO:0007669"/>
    <property type="project" value="InterPro"/>
</dbReference>
<keyword evidence="2" id="KW-0813">Transport</keyword>
<feature type="transmembrane region" description="Helical" evidence="8">
    <location>
        <begin position="1050"/>
        <end position="1069"/>
    </location>
</feature>
<dbReference type="InterPro" id="IPR003439">
    <property type="entry name" value="ABC_transporter-like_ATP-bd"/>
</dbReference>
<comment type="subcellular location">
    <subcellularLocation>
        <location evidence="1">Membrane</location>
        <topology evidence="1">Multi-pass membrane protein</topology>
    </subcellularLocation>
</comment>
<dbReference type="Pfam" id="PF01061">
    <property type="entry name" value="ABC2_membrane"/>
    <property type="match status" value="2"/>
</dbReference>
<dbReference type="GO" id="GO:0016887">
    <property type="term" value="F:ATP hydrolysis activity"/>
    <property type="evidence" value="ECO:0007669"/>
    <property type="project" value="InterPro"/>
</dbReference>
<dbReference type="InterPro" id="IPR003593">
    <property type="entry name" value="AAA+_ATPase"/>
</dbReference>
<dbReference type="SUPFAM" id="SSF52540">
    <property type="entry name" value="P-loop containing nucleoside triphosphate hydrolases"/>
    <property type="match status" value="1"/>
</dbReference>
<feature type="transmembrane region" description="Helical" evidence="8">
    <location>
        <begin position="195"/>
        <end position="220"/>
    </location>
</feature>
<feature type="domain" description="ABC transporter" evidence="9">
    <location>
        <begin position="470"/>
        <end position="725"/>
    </location>
</feature>
<dbReference type="GO" id="GO:0016020">
    <property type="term" value="C:membrane"/>
    <property type="evidence" value="ECO:0007669"/>
    <property type="project" value="UniProtKB-SubCell"/>
</dbReference>
<name>A0AAE0L9N1_9CHLO</name>
<evidence type="ECO:0000313" key="11">
    <source>
        <dbReference type="Proteomes" id="UP001190700"/>
    </source>
</evidence>
<dbReference type="GO" id="GO:0005524">
    <property type="term" value="F:ATP binding"/>
    <property type="evidence" value="ECO:0007669"/>
    <property type="project" value="UniProtKB-KW"/>
</dbReference>
<evidence type="ECO:0000256" key="7">
    <source>
        <dbReference type="ARBA" id="ARBA00023136"/>
    </source>
</evidence>
<feature type="transmembrane region" description="Helical" evidence="8">
    <location>
        <begin position="232"/>
        <end position="250"/>
    </location>
</feature>
<dbReference type="PROSITE" id="PS50893">
    <property type="entry name" value="ABC_TRANSPORTER_2"/>
    <property type="match status" value="1"/>
</dbReference>
<dbReference type="InterPro" id="IPR027417">
    <property type="entry name" value="P-loop_NTPase"/>
</dbReference>
<reference evidence="10 11" key="1">
    <citation type="journal article" date="2015" name="Genome Biol. Evol.">
        <title>Comparative Genomics of a Bacterivorous Green Alga Reveals Evolutionary Causalities and Consequences of Phago-Mixotrophic Mode of Nutrition.</title>
        <authorList>
            <person name="Burns J.A."/>
            <person name="Paasch A."/>
            <person name="Narechania A."/>
            <person name="Kim E."/>
        </authorList>
    </citation>
    <scope>NUCLEOTIDE SEQUENCE [LARGE SCALE GENOMIC DNA]</scope>
    <source>
        <strain evidence="10 11">PLY_AMNH</strain>
    </source>
</reference>
<feature type="transmembrane region" description="Helical" evidence="8">
    <location>
        <begin position="928"/>
        <end position="947"/>
    </location>
</feature>
<feature type="transmembrane region" description="Helical" evidence="8">
    <location>
        <begin position="158"/>
        <end position="183"/>
    </location>
</feature>
<evidence type="ECO:0000256" key="4">
    <source>
        <dbReference type="ARBA" id="ARBA00022741"/>
    </source>
</evidence>
<keyword evidence="6 8" id="KW-1133">Transmembrane helix</keyword>
<evidence type="ECO:0000256" key="2">
    <source>
        <dbReference type="ARBA" id="ARBA00022448"/>
    </source>
</evidence>
<organism evidence="10 11">
    <name type="scientific">Cymbomonas tetramitiformis</name>
    <dbReference type="NCBI Taxonomy" id="36881"/>
    <lineage>
        <taxon>Eukaryota</taxon>
        <taxon>Viridiplantae</taxon>
        <taxon>Chlorophyta</taxon>
        <taxon>Pyramimonadophyceae</taxon>
        <taxon>Pyramimonadales</taxon>
        <taxon>Pyramimonadaceae</taxon>
        <taxon>Cymbomonas</taxon>
    </lineage>
</organism>
<dbReference type="Pfam" id="PF00005">
    <property type="entry name" value="ABC_tran"/>
    <property type="match status" value="1"/>
</dbReference>
<dbReference type="AlphaFoldDB" id="A0AAE0L9N1"/>
<evidence type="ECO:0000256" key="1">
    <source>
        <dbReference type="ARBA" id="ARBA00004141"/>
    </source>
</evidence>
<keyword evidence="4" id="KW-0547">Nucleotide-binding</keyword>
<feature type="transmembrane region" description="Helical" evidence="8">
    <location>
        <begin position="817"/>
        <end position="835"/>
    </location>
</feature>
<dbReference type="Gene3D" id="3.40.50.300">
    <property type="entry name" value="P-loop containing nucleotide triphosphate hydrolases"/>
    <property type="match status" value="1"/>
</dbReference>
<proteinExistence type="predicted"/>
<evidence type="ECO:0000256" key="3">
    <source>
        <dbReference type="ARBA" id="ARBA00022692"/>
    </source>
</evidence>
<dbReference type="GO" id="GO:0071944">
    <property type="term" value="C:cell periphery"/>
    <property type="evidence" value="ECO:0007669"/>
    <property type="project" value="UniProtKB-ARBA"/>
</dbReference>
<keyword evidence="3 8" id="KW-0812">Transmembrane</keyword>
<sequence length="1089" mass="122544">MHRRQTLSRPSDSRLAYRKKRKVAIRIQYNIFGMDDGKGEKDLKKRLAEYDERMAPREDKHKKLFTEFLIAVWRERKLYTVEWVMKKVIRDVFIAGMLGSLYLHVGHSTDDVNNKLGLLMTHTIITSALQAEEVPLMMNRREVFYKQRTAGFYSERTLFPAMLVLNSLAILLETFIFSISMFYITGLSTKPWDVFLNFVMLPYCSTMCTWAVMLCFVTFLSSNKAATLAADIYVLIGLLFMGYVIAPAPIKDTVWVFYYYINPMQYCFTALCVNEFLSDGWDYKLMFFMEDTVGILSLDELGYPTSRDAIYWSYFALVLTFLILFTAAGLGNRYVQFTIQRKDTSQNPNRVAMVKSLERRPSIAGTEMANTVAPGGGRATRARARVLDDRWKRESLNQVQGFKTVFEEGEEERGRGCREAGMHTGADMQSATMLFDQNDTMILGIDSLHFEFFRPEHDKSIASTIFGGAASNRDMSDSTAPTLSCLTNICGYAIPGTITAIMGTNDSGKTALMDVLAARRTDGFIQSGSILYNGELLEPDQVTCVSGYVQMDFAFTSELTVREHLVLSATMRGQQRFNINSLRNKGSEAGTDNKALEYIIQLLELSNILDTQFGRPYDTKGRAILTIEQAKRVAIAAELVFQPRVMFLDEPTTGVDSYTAHKVISAIVGVLQTHMTVVLSIQRPSYRMLEQFAHIMMLHAGEMVYFGGLGDGGKAIVKWFESIPHTPKCPANKTPVAYAFELLKAEPRTTQYSHEYMISNNYLEVARTLSKQTIAAHHRGCTFRPNQSLYDVGVLTQARVLMWVMVSTHSRAAINTYGRLAFVSIFAVIVGSAYYNVEVNSSSGSMTGAGCYYISVYYIAGQMGVTSIVQNMEGRPVFRREISNEMYSVAVYNLCKSIAEIPFLFGTVLVFTSISVPMVGILGDRRPAGFFEVTIVLFLLSMTYSALGEVCALMNRSILGASIPMSLLTFIWSQTVGFTIAFDDIPDWWLPFEIVNPLTYALKLCVAVVFYCDTSDSDNDCEHQEDVTDAPYVYDQVSDQYEAHYGSRGWYYLGLIMSLVIARTLAGIATRNFARACKRQSIGKQVLQQ</sequence>
<dbReference type="SMART" id="SM00382">
    <property type="entry name" value="AAA"/>
    <property type="match status" value="1"/>
</dbReference>
<protein>
    <recommendedName>
        <fullName evidence="9">ABC transporter domain-containing protein</fullName>
    </recommendedName>
</protein>
<keyword evidence="11" id="KW-1185">Reference proteome</keyword>
<evidence type="ECO:0000313" key="10">
    <source>
        <dbReference type="EMBL" id="KAK3277007.1"/>
    </source>
</evidence>
<feature type="transmembrane region" description="Helical" evidence="8">
    <location>
        <begin position="959"/>
        <end position="982"/>
    </location>
</feature>
<evidence type="ECO:0000256" key="5">
    <source>
        <dbReference type="ARBA" id="ARBA00022840"/>
    </source>
</evidence>
<dbReference type="PANTHER" id="PTHR19241">
    <property type="entry name" value="ATP-BINDING CASSETTE TRANSPORTER"/>
    <property type="match status" value="1"/>
</dbReference>
<gene>
    <name evidence="10" type="ORF">CYMTET_14961</name>
</gene>
<accession>A0AAE0L9N1</accession>
<evidence type="ECO:0000256" key="6">
    <source>
        <dbReference type="ARBA" id="ARBA00022989"/>
    </source>
</evidence>
<dbReference type="EMBL" id="LGRX02006279">
    <property type="protein sequence ID" value="KAK3277007.1"/>
    <property type="molecule type" value="Genomic_DNA"/>
</dbReference>
<comment type="caution">
    <text evidence="10">The sequence shown here is derived from an EMBL/GenBank/DDBJ whole genome shotgun (WGS) entry which is preliminary data.</text>
</comment>
<feature type="transmembrane region" description="Helical" evidence="8">
    <location>
        <begin position="309"/>
        <end position="331"/>
    </location>
</feature>